<name>A0A0D8HD03_9ACTN</name>
<organism evidence="1 2">
    <name type="scientific">Acidithrix ferrooxidans</name>
    <dbReference type="NCBI Taxonomy" id="1280514"/>
    <lineage>
        <taxon>Bacteria</taxon>
        <taxon>Bacillati</taxon>
        <taxon>Actinomycetota</taxon>
        <taxon>Acidimicrobiia</taxon>
        <taxon>Acidimicrobiales</taxon>
        <taxon>Acidimicrobiaceae</taxon>
        <taxon>Acidithrix</taxon>
    </lineage>
</organism>
<reference evidence="1 2" key="1">
    <citation type="submission" date="2015-01" db="EMBL/GenBank/DDBJ databases">
        <title>Draft genome of the acidophilic iron oxidizer Acidithrix ferrooxidans strain Py-F3.</title>
        <authorList>
            <person name="Poehlein A."/>
            <person name="Eisen S."/>
            <person name="Schloemann M."/>
            <person name="Johnson B.D."/>
            <person name="Daniel R."/>
            <person name="Muehling M."/>
        </authorList>
    </citation>
    <scope>NUCLEOTIDE SEQUENCE [LARGE SCALE GENOMIC DNA]</scope>
    <source>
        <strain evidence="1 2">Py-F3</strain>
    </source>
</reference>
<keyword evidence="2" id="KW-1185">Reference proteome</keyword>
<evidence type="ECO:0000313" key="1">
    <source>
        <dbReference type="EMBL" id="KJF15682.1"/>
    </source>
</evidence>
<accession>A0A0D8HD03</accession>
<evidence type="ECO:0000313" key="2">
    <source>
        <dbReference type="Proteomes" id="UP000032360"/>
    </source>
</evidence>
<dbReference type="EMBL" id="JXYS01000133">
    <property type="protein sequence ID" value="KJF15682.1"/>
    <property type="molecule type" value="Genomic_DNA"/>
</dbReference>
<protein>
    <submittedName>
        <fullName evidence="1">Uncharacterized protein</fullName>
    </submittedName>
</protein>
<dbReference type="Proteomes" id="UP000032360">
    <property type="component" value="Unassembled WGS sequence"/>
</dbReference>
<sequence>MANSTNNATIISPSPTCLKKLDSKAATSIQVDVGQFRLNQKKIHRKKSLALVDLISVVPTSNESMETTLLISC</sequence>
<proteinExistence type="predicted"/>
<gene>
    <name evidence="1" type="ORF">AXFE_34740</name>
</gene>
<comment type="caution">
    <text evidence="1">The sequence shown here is derived from an EMBL/GenBank/DDBJ whole genome shotgun (WGS) entry which is preliminary data.</text>
</comment>
<dbReference type="AlphaFoldDB" id="A0A0D8HD03"/>